<gene>
    <name evidence="1" type="ORF">P170DRAFT_344400</name>
</gene>
<dbReference type="PANTHER" id="PTHR42103:SF2">
    <property type="entry name" value="AB HYDROLASE-1 DOMAIN-CONTAINING PROTEIN"/>
    <property type="match status" value="1"/>
</dbReference>
<comment type="caution">
    <text evidence="1">The sequence shown here is derived from an EMBL/GenBank/DDBJ whole genome shotgun (WGS) entry which is preliminary data.</text>
</comment>
<organism evidence="1 2">
    <name type="scientific">Aspergillus steynii IBT 23096</name>
    <dbReference type="NCBI Taxonomy" id="1392250"/>
    <lineage>
        <taxon>Eukaryota</taxon>
        <taxon>Fungi</taxon>
        <taxon>Dikarya</taxon>
        <taxon>Ascomycota</taxon>
        <taxon>Pezizomycotina</taxon>
        <taxon>Eurotiomycetes</taxon>
        <taxon>Eurotiomycetidae</taxon>
        <taxon>Eurotiales</taxon>
        <taxon>Aspergillaceae</taxon>
        <taxon>Aspergillus</taxon>
        <taxon>Aspergillus subgen. Circumdati</taxon>
    </lineage>
</organism>
<dbReference type="OrthoDB" id="10260961at2759"/>
<evidence type="ECO:0000313" key="2">
    <source>
        <dbReference type="Proteomes" id="UP000234275"/>
    </source>
</evidence>
<dbReference type="SUPFAM" id="SSF53474">
    <property type="entry name" value="alpha/beta-Hydrolases"/>
    <property type="match status" value="1"/>
</dbReference>
<sequence length="341" mass="37361">MYLPQPTYTFTIPSVYDGIQLDCRLHVPRQLSAPENPHRGPISGAIVAHPYATLGGCYDDPVVNFVGSELLDAGYVLGTFNFRGAGESEGSTSWTARPELADYVSFYGFMLCYLQLLRTRLISSNPEPEDTVDTTQTGSGEGPAKIHLVLGGYSYGSMIASHLPAIGVIADLFENSTPETASYQIRREAEKVFALSSDIQKSPDRLSASPEASNSKGALRISRARISYLLISPLLPPINMFLTVFSKLSLIVGAQTSAEGRHIPCPKPTDQLRANPTLAIYGSHDTFTSTNKLRQWSEELARVPGSQFQSAEIDGAGHFWREHGAESEARATLREWLRQIH</sequence>
<proteinExistence type="predicted"/>
<evidence type="ECO:0000313" key="1">
    <source>
        <dbReference type="EMBL" id="PLB54604.1"/>
    </source>
</evidence>
<reference evidence="1 2" key="1">
    <citation type="submission" date="2016-12" db="EMBL/GenBank/DDBJ databases">
        <title>The genomes of Aspergillus section Nigri reveals drivers in fungal speciation.</title>
        <authorList>
            <consortium name="DOE Joint Genome Institute"/>
            <person name="Vesth T.C."/>
            <person name="Nybo J."/>
            <person name="Theobald S."/>
            <person name="Brandl J."/>
            <person name="Frisvad J.C."/>
            <person name="Nielsen K.F."/>
            <person name="Lyhne E.K."/>
            <person name="Kogle M.E."/>
            <person name="Kuo A."/>
            <person name="Riley R."/>
            <person name="Clum A."/>
            <person name="Nolan M."/>
            <person name="Lipzen A."/>
            <person name="Salamov A."/>
            <person name="Henrissat B."/>
            <person name="Wiebenga A."/>
            <person name="De Vries R.P."/>
            <person name="Grigoriev I.V."/>
            <person name="Mortensen U.H."/>
            <person name="Andersen M.R."/>
            <person name="Baker S.E."/>
        </authorList>
    </citation>
    <scope>NUCLEOTIDE SEQUENCE [LARGE SCALE GENOMIC DNA]</scope>
    <source>
        <strain evidence="1 2">IBT 23096</strain>
    </source>
</reference>
<dbReference type="Proteomes" id="UP000234275">
    <property type="component" value="Unassembled WGS sequence"/>
</dbReference>
<dbReference type="VEuPathDB" id="FungiDB:P170DRAFT_344400"/>
<dbReference type="Gene3D" id="3.40.50.1820">
    <property type="entry name" value="alpha/beta hydrolase"/>
    <property type="match status" value="1"/>
</dbReference>
<accession>A0A2I2GP06</accession>
<dbReference type="STRING" id="1392250.A0A2I2GP06"/>
<dbReference type="InterPro" id="IPR029058">
    <property type="entry name" value="AB_hydrolase_fold"/>
</dbReference>
<dbReference type="AlphaFoldDB" id="A0A2I2GP06"/>
<keyword evidence="2" id="KW-1185">Reference proteome</keyword>
<dbReference type="PANTHER" id="PTHR42103">
    <property type="entry name" value="ALPHA/BETA-HYDROLASES SUPERFAMILY PROTEIN"/>
    <property type="match status" value="1"/>
</dbReference>
<dbReference type="RefSeq" id="XP_024709906.1">
    <property type="nucleotide sequence ID" value="XM_024843456.1"/>
</dbReference>
<dbReference type="GeneID" id="36551156"/>
<name>A0A2I2GP06_9EURO</name>
<dbReference type="EMBL" id="MSFO01000001">
    <property type="protein sequence ID" value="PLB54604.1"/>
    <property type="molecule type" value="Genomic_DNA"/>
</dbReference>
<protein>
    <submittedName>
        <fullName evidence="1">Uncharacterized protein</fullName>
    </submittedName>
</protein>